<sequence>MSWKRQFLLFQHFYSKKIPFFSQFFFSSKNPISTIF</sequence>
<dbReference type="InParanoid" id="E3N998"/>
<name>E3N998_CAERE</name>
<reference evidence="1" key="1">
    <citation type="submission" date="2007-07" db="EMBL/GenBank/DDBJ databases">
        <title>PCAP assembly of the Caenorhabditis remanei genome.</title>
        <authorList>
            <consortium name="The Caenorhabditis remanei Sequencing Consortium"/>
            <person name="Wilson R.K."/>
        </authorList>
    </citation>
    <scope>NUCLEOTIDE SEQUENCE [LARGE SCALE GENOMIC DNA]</scope>
    <source>
        <strain evidence="1">PB4641</strain>
    </source>
</reference>
<gene>
    <name evidence="1" type="ORF">CRE_24199</name>
</gene>
<dbReference type="HOGENOM" id="CLU_3360215_0_0_1"/>
<evidence type="ECO:0000313" key="1">
    <source>
        <dbReference type="EMBL" id="EFO90177.1"/>
    </source>
</evidence>
<dbReference type="AlphaFoldDB" id="E3N998"/>
<organism evidence="2">
    <name type="scientific">Caenorhabditis remanei</name>
    <name type="common">Caenorhabditis vulgaris</name>
    <dbReference type="NCBI Taxonomy" id="31234"/>
    <lineage>
        <taxon>Eukaryota</taxon>
        <taxon>Metazoa</taxon>
        <taxon>Ecdysozoa</taxon>
        <taxon>Nematoda</taxon>
        <taxon>Chromadorea</taxon>
        <taxon>Rhabditida</taxon>
        <taxon>Rhabditina</taxon>
        <taxon>Rhabditomorpha</taxon>
        <taxon>Rhabditoidea</taxon>
        <taxon>Rhabditidae</taxon>
        <taxon>Peloderinae</taxon>
        <taxon>Caenorhabditis</taxon>
    </lineage>
</organism>
<dbReference type="EMBL" id="DS268563">
    <property type="protein sequence ID" value="EFO90177.1"/>
    <property type="molecule type" value="Genomic_DNA"/>
</dbReference>
<dbReference type="Proteomes" id="UP000008281">
    <property type="component" value="Unassembled WGS sequence"/>
</dbReference>
<keyword evidence="2" id="KW-1185">Reference proteome</keyword>
<evidence type="ECO:0000313" key="2">
    <source>
        <dbReference type="Proteomes" id="UP000008281"/>
    </source>
</evidence>
<proteinExistence type="predicted"/>
<protein>
    <submittedName>
        <fullName evidence="1">Uncharacterized protein</fullName>
    </submittedName>
</protein>
<accession>E3N998</accession>